<name>A0A4C1YN55_EUMVA</name>
<accession>A0A4C1YN55</accession>
<dbReference type="Proteomes" id="UP000299102">
    <property type="component" value="Unassembled WGS sequence"/>
</dbReference>
<reference evidence="1 2" key="1">
    <citation type="journal article" date="2019" name="Commun. Biol.">
        <title>The bagworm genome reveals a unique fibroin gene that provides high tensile strength.</title>
        <authorList>
            <person name="Kono N."/>
            <person name="Nakamura H."/>
            <person name="Ohtoshi R."/>
            <person name="Tomita M."/>
            <person name="Numata K."/>
            <person name="Arakawa K."/>
        </authorList>
    </citation>
    <scope>NUCLEOTIDE SEQUENCE [LARGE SCALE GENOMIC DNA]</scope>
</reference>
<keyword evidence="2" id="KW-1185">Reference proteome</keyword>
<protein>
    <submittedName>
        <fullName evidence="1">Uncharacterized protein</fullName>
    </submittedName>
</protein>
<dbReference type="AlphaFoldDB" id="A0A4C1YN55"/>
<gene>
    <name evidence="1" type="ORF">EVAR_57061_1</name>
</gene>
<organism evidence="1 2">
    <name type="scientific">Eumeta variegata</name>
    <name type="common">Bagworm moth</name>
    <name type="synonym">Eumeta japonica</name>
    <dbReference type="NCBI Taxonomy" id="151549"/>
    <lineage>
        <taxon>Eukaryota</taxon>
        <taxon>Metazoa</taxon>
        <taxon>Ecdysozoa</taxon>
        <taxon>Arthropoda</taxon>
        <taxon>Hexapoda</taxon>
        <taxon>Insecta</taxon>
        <taxon>Pterygota</taxon>
        <taxon>Neoptera</taxon>
        <taxon>Endopterygota</taxon>
        <taxon>Lepidoptera</taxon>
        <taxon>Glossata</taxon>
        <taxon>Ditrysia</taxon>
        <taxon>Tineoidea</taxon>
        <taxon>Psychidae</taxon>
        <taxon>Oiketicinae</taxon>
        <taxon>Eumeta</taxon>
    </lineage>
</organism>
<dbReference type="EMBL" id="BGZK01001341">
    <property type="protein sequence ID" value="GBP77676.1"/>
    <property type="molecule type" value="Genomic_DNA"/>
</dbReference>
<evidence type="ECO:0000313" key="2">
    <source>
        <dbReference type="Proteomes" id="UP000299102"/>
    </source>
</evidence>
<sequence length="304" mass="34278">MARCRVNLVLEATTQSHLPDLSGRDVHAAKSNTETENCKNWLFNILSDSRSPLEVLTWPKTYHPLAHETRRDLWAALIKNTAAGYNILLMSYAKNVFRTASLEKWQKRYVEGSTGTAENAKKIEERLKMGRMNLKASKSERKLLTVVLPELLKMNTKEDIVRSLMTQNKHIADGLNWEKERTKIGLQQLPVGDQFPLCSARTAWAFGHGNIATTCPTDSDVDVEEDQTYIDENVTATVIKAKNCRIGVVSVLRKGPAHRSVVDVTACSSTLLNRAEEWQVVRDLTSSDYNVVTFSVRMRRQSSS</sequence>
<proteinExistence type="predicted"/>
<evidence type="ECO:0000313" key="1">
    <source>
        <dbReference type="EMBL" id="GBP77676.1"/>
    </source>
</evidence>
<comment type="caution">
    <text evidence="1">The sequence shown here is derived from an EMBL/GenBank/DDBJ whole genome shotgun (WGS) entry which is preliminary data.</text>
</comment>